<proteinExistence type="inferred from homology"/>
<gene>
    <name evidence="4" type="ORF">GWC95_16945</name>
</gene>
<feature type="domain" description="Aldehyde dehydrogenase" evidence="3">
    <location>
        <begin position="56"/>
        <end position="505"/>
    </location>
</feature>
<dbReference type="Gene3D" id="3.40.605.10">
    <property type="entry name" value="Aldehyde Dehydrogenase, Chain A, domain 1"/>
    <property type="match status" value="1"/>
</dbReference>
<reference evidence="4 5" key="1">
    <citation type="submission" date="2020-01" db="EMBL/GenBank/DDBJ databases">
        <title>Genome analysis.</title>
        <authorList>
            <person name="Wu S."/>
            <person name="Wang G."/>
        </authorList>
    </citation>
    <scope>NUCLEOTIDE SEQUENCE [LARGE SCALE GENOMIC DNA]</scope>
    <source>
        <strain evidence="4 5">SYL130</strain>
    </source>
</reference>
<evidence type="ECO:0000313" key="4">
    <source>
        <dbReference type="EMBL" id="NCI51619.1"/>
    </source>
</evidence>
<dbReference type="EMBL" id="JAACJS010000015">
    <property type="protein sequence ID" value="NCI51619.1"/>
    <property type="molecule type" value="Genomic_DNA"/>
</dbReference>
<dbReference type="InterPro" id="IPR015590">
    <property type="entry name" value="Aldehyde_DH_dom"/>
</dbReference>
<dbReference type="InterPro" id="IPR016160">
    <property type="entry name" value="Ald_DH_CS_CYS"/>
</dbReference>
<dbReference type="PANTHER" id="PTHR43353:SF5">
    <property type="entry name" value="SUCCINATE-SEMIALDEHYDE DEHYDROGENASE, MITOCHONDRIAL"/>
    <property type="match status" value="1"/>
</dbReference>
<comment type="similarity">
    <text evidence="1">Belongs to the aldehyde dehydrogenase family.</text>
</comment>
<accession>A0ABW9ZZD4</accession>
<dbReference type="Pfam" id="PF00171">
    <property type="entry name" value="Aldedh"/>
    <property type="match status" value="1"/>
</dbReference>
<dbReference type="RefSeq" id="WP_161819896.1">
    <property type="nucleotide sequence ID" value="NZ_JAACJS010000015.1"/>
</dbReference>
<keyword evidence="5" id="KW-1185">Reference proteome</keyword>
<dbReference type="InterPro" id="IPR016163">
    <property type="entry name" value="Ald_DH_C"/>
</dbReference>
<dbReference type="PROSITE" id="PS00070">
    <property type="entry name" value="ALDEHYDE_DEHYDR_CYS"/>
    <property type="match status" value="1"/>
</dbReference>
<evidence type="ECO:0000256" key="2">
    <source>
        <dbReference type="ARBA" id="ARBA00023002"/>
    </source>
</evidence>
<dbReference type="InterPro" id="IPR016161">
    <property type="entry name" value="Ald_DH/histidinol_DH"/>
</dbReference>
<comment type="caution">
    <text evidence="4">The sequence shown here is derived from an EMBL/GenBank/DDBJ whole genome shotgun (WGS) entry which is preliminary data.</text>
</comment>
<name>A0ABW9ZZD4_9BACT</name>
<dbReference type="PANTHER" id="PTHR43353">
    <property type="entry name" value="SUCCINATE-SEMIALDEHYDE DEHYDROGENASE, MITOCHONDRIAL"/>
    <property type="match status" value="1"/>
</dbReference>
<dbReference type="SUPFAM" id="SSF53720">
    <property type="entry name" value="ALDH-like"/>
    <property type="match status" value="1"/>
</dbReference>
<keyword evidence="2" id="KW-0560">Oxidoreductase</keyword>
<organism evidence="4 5">
    <name type="scientific">Sediminibacterium roseum</name>
    <dbReference type="NCBI Taxonomy" id="1978412"/>
    <lineage>
        <taxon>Bacteria</taxon>
        <taxon>Pseudomonadati</taxon>
        <taxon>Bacteroidota</taxon>
        <taxon>Chitinophagia</taxon>
        <taxon>Chitinophagales</taxon>
        <taxon>Chitinophagaceae</taxon>
        <taxon>Sediminibacterium</taxon>
    </lineage>
</organism>
<dbReference type="CDD" id="cd07082">
    <property type="entry name" value="ALDH_F11_NP-GAPDH"/>
    <property type="match status" value="1"/>
</dbReference>
<sequence>MSFTEDLEKMFVRENEIPEQYAIKEEIHQREYLCNGEMKPWNGKVQEVYSPVCIRTENGLQRKLIGTYPVCTEKEAFEALDTAVAAYDNGRGQWPTMSVADRIKCIEKFIGKMREQKDIVVKLIMWEIGKSYSDSVKEFDRTVEYIYATIDALKDIDRDSSRFTIEQGIAAQIRRSPLGVVLCMGPFNYPLNETFTTLIPAIIMGNTLLFKPPKHGTLLHYPLLKAFQECFPKGVVNTIYGRGNVIVPGLMQSGKINVLTLIGSSKVANELKKLHPKVNRLRAILGLDAKNAAIITSNADVKLAVQETVLGSLSFNGQRCTALKIVFVHRSIADDFVKQLSAEVNKLKYGMPWEAGVALTPLPEPNKPAYLKECIDDAVANGAKVMNENGGATVESFVYPAVLYPVNNKMKLYREEQFGPLIPVIPFDHVEETIEYLIESTHGQQVSIFSNNDKELASLIDPLVNQVSRVNINCQCQRGPDVFPFTGRKDSAEGTLSVVDALRSFSIRSLVAAKLTESNKQIINEIVSEHESNFLSTKFIF</sequence>
<dbReference type="Proteomes" id="UP000753802">
    <property type="component" value="Unassembled WGS sequence"/>
</dbReference>
<evidence type="ECO:0000256" key="1">
    <source>
        <dbReference type="ARBA" id="ARBA00009986"/>
    </source>
</evidence>
<dbReference type="InterPro" id="IPR050740">
    <property type="entry name" value="Aldehyde_DH_Superfamily"/>
</dbReference>
<dbReference type="InterPro" id="IPR016162">
    <property type="entry name" value="Ald_DH_N"/>
</dbReference>
<evidence type="ECO:0000313" key="5">
    <source>
        <dbReference type="Proteomes" id="UP000753802"/>
    </source>
</evidence>
<evidence type="ECO:0000259" key="3">
    <source>
        <dbReference type="Pfam" id="PF00171"/>
    </source>
</evidence>
<dbReference type="Gene3D" id="3.40.309.10">
    <property type="entry name" value="Aldehyde Dehydrogenase, Chain A, domain 2"/>
    <property type="match status" value="1"/>
</dbReference>
<protein>
    <submittedName>
        <fullName evidence="4">NADP-dependent glyceraldehyde-3-phosphate dehydrogenase</fullName>
    </submittedName>
</protein>